<proteinExistence type="predicted"/>
<dbReference type="InterPro" id="IPR044730">
    <property type="entry name" value="RNase_H-like_dom_plant"/>
</dbReference>
<dbReference type="Gene3D" id="3.30.420.10">
    <property type="entry name" value="Ribonuclease H-like superfamily/Ribonuclease H"/>
    <property type="match status" value="1"/>
</dbReference>
<accession>A0ABU6Y8J2</accession>
<dbReference type="InterPro" id="IPR002156">
    <property type="entry name" value="RNaseH_domain"/>
</dbReference>
<dbReference type="InterPro" id="IPR036397">
    <property type="entry name" value="RNaseH_sf"/>
</dbReference>
<keyword evidence="3" id="KW-1185">Reference proteome</keyword>
<reference evidence="2 3" key="1">
    <citation type="journal article" date="2023" name="Plants (Basel)">
        <title>Bridging the Gap: Combining Genomics and Transcriptomics Approaches to Understand Stylosanthes scabra, an Orphan Legume from the Brazilian Caatinga.</title>
        <authorList>
            <person name="Ferreira-Neto J.R.C."/>
            <person name="da Silva M.D."/>
            <person name="Binneck E."/>
            <person name="de Melo N.F."/>
            <person name="da Silva R.H."/>
            <person name="de Melo A.L.T.M."/>
            <person name="Pandolfi V."/>
            <person name="Bustamante F.O."/>
            <person name="Brasileiro-Vidal A.C."/>
            <person name="Benko-Iseppon A.M."/>
        </authorList>
    </citation>
    <scope>NUCLEOTIDE SEQUENCE [LARGE SCALE GENOMIC DNA]</scope>
    <source>
        <tissue evidence="2">Leaves</tissue>
    </source>
</reference>
<dbReference type="Proteomes" id="UP001341840">
    <property type="component" value="Unassembled WGS sequence"/>
</dbReference>
<dbReference type="PANTHER" id="PTHR47723:SF13">
    <property type="entry name" value="PUTATIVE-RELATED"/>
    <property type="match status" value="1"/>
</dbReference>
<dbReference type="EMBL" id="JASCZI010241710">
    <property type="protein sequence ID" value="MED6205513.1"/>
    <property type="molecule type" value="Genomic_DNA"/>
</dbReference>
<sequence length="180" mass="20105">MGILSGVDLAIHMSITHLSIEVDSKVAAGLCLDPTRPLHSTHSLLAAINRRFQSFNSWEIHHEFQEANGCANRLAAHGHGLNFGCHIFFTLPSSISFPFVVDAAAQSDLRICLQKPFFPIPRNVVDELKEQSPFLFPKASVLREKEDRNPDLCDQMQSLKRFTMLGNHLIQSLDEVQGSN</sequence>
<dbReference type="CDD" id="cd06222">
    <property type="entry name" value="RNase_H_like"/>
    <property type="match status" value="1"/>
</dbReference>
<evidence type="ECO:0000313" key="2">
    <source>
        <dbReference type="EMBL" id="MED6205513.1"/>
    </source>
</evidence>
<dbReference type="Pfam" id="PF13456">
    <property type="entry name" value="RVT_3"/>
    <property type="match status" value="1"/>
</dbReference>
<evidence type="ECO:0000313" key="3">
    <source>
        <dbReference type="Proteomes" id="UP001341840"/>
    </source>
</evidence>
<protein>
    <recommendedName>
        <fullName evidence="1">RNase H type-1 domain-containing protein</fullName>
    </recommendedName>
</protein>
<name>A0ABU6Y8J2_9FABA</name>
<organism evidence="2 3">
    <name type="scientific">Stylosanthes scabra</name>
    <dbReference type="NCBI Taxonomy" id="79078"/>
    <lineage>
        <taxon>Eukaryota</taxon>
        <taxon>Viridiplantae</taxon>
        <taxon>Streptophyta</taxon>
        <taxon>Embryophyta</taxon>
        <taxon>Tracheophyta</taxon>
        <taxon>Spermatophyta</taxon>
        <taxon>Magnoliopsida</taxon>
        <taxon>eudicotyledons</taxon>
        <taxon>Gunneridae</taxon>
        <taxon>Pentapetalae</taxon>
        <taxon>rosids</taxon>
        <taxon>fabids</taxon>
        <taxon>Fabales</taxon>
        <taxon>Fabaceae</taxon>
        <taxon>Papilionoideae</taxon>
        <taxon>50 kb inversion clade</taxon>
        <taxon>dalbergioids sensu lato</taxon>
        <taxon>Dalbergieae</taxon>
        <taxon>Pterocarpus clade</taxon>
        <taxon>Stylosanthes</taxon>
    </lineage>
</organism>
<dbReference type="InterPro" id="IPR053151">
    <property type="entry name" value="RNase_H-like"/>
</dbReference>
<comment type="caution">
    <text evidence="2">The sequence shown here is derived from an EMBL/GenBank/DDBJ whole genome shotgun (WGS) entry which is preliminary data.</text>
</comment>
<evidence type="ECO:0000259" key="1">
    <source>
        <dbReference type="Pfam" id="PF13456"/>
    </source>
</evidence>
<feature type="domain" description="RNase H type-1" evidence="1">
    <location>
        <begin position="2"/>
        <end position="77"/>
    </location>
</feature>
<gene>
    <name evidence="2" type="ORF">PIB30_018295</name>
</gene>
<dbReference type="PANTHER" id="PTHR47723">
    <property type="entry name" value="OS05G0353850 PROTEIN"/>
    <property type="match status" value="1"/>
</dbReference>